<dbReference type="PATRIC" id="fig|411475.3.peg.1602"/>
<keyword evidence="3" id="KW-0326">Glycosidase</keyword>
<name>G9YQQ8_FLAPL</name>
<evidence type="ECO:0000259" key="6">
    <source>
        <dbReference type="Pfam" id="PF00933"/>
    </source>
</evidence>
<feature type="chain" id="PRO_5003529208" evidence="5">
    <location>
        <begin position="22"/>
        <end position="435"/>
    </location>
</feature>
<dbReference type="InterPro" id="IPR050226">
    <property type="entry name" value="NagZ_Beta-hexosaminidase"/>
</dbReference>
<proteinExistence type="inferred from homology"/>
<dbReference type="PANTHER" id="PTHR30480:SF16">
    <property type="entry name" value="GLYCOSIDE HYDROLASE FAMILY 3 DOMAIN PROTEIN"/>
    <property type="match status" value="1"/>
</dbReference>
<accession>G9YQQ8</accession>
<dbReference type="EMBL" id="AGCK01000140">
    <property type="protein sequence ID" value="EHM50936.1"/>
    <property type="molecule type" value="Genomic_DNA"/>
</dbReference>
<evidence type="ECO:0000256" key="1">
    <source>
        <dbReference type="ARBA" id="ARBA00005336"/>
    </source>
</evidence>
<dbReference type="Proteomes" id="UP000004459">
    <property type="component" value="Unassembled WGS sequence"/>
</dbReference>
<gene>
    <name evidence="7" type="ORF">HMPREF0372_01851</name>
</gene>
<dbReference type="GO" id="GO:0004553">
    <property type="term" value="F:hydrolase activity, hydrolyzing O-glycosyl compounds"/>
    <property type="evidence" value="ECO:0007669"/>
    <property type="project" value="InterPro"/>
</dbReference>
<dbReference type="InterPro" id="IPR036962">
    <property type="entry name" value="Glyco_hydro_3_N_sf"/>
</dbReference>
<evidence type="ECO:0000256" key="4">
    <source>
        <dbReference type="SAM" id="MobiDB-lite"/>
    </source>
</evidence>
<dbReference type="Pfam" id="PF00933">
    <property type="entry name" value="Glyco_hydro_3"/>
    <property type="match status" value="1"/>
</dbReference>
<evidence type="ECO:0000256" key="5">
    <source>
        <dbReference type="SAM" id="SignalP"/>
    </source>
</evidence>
<evidence type="ECO:0000256" key="2">
    <source>
        <dbReference type="ARBA" id="ARBA00022801"/>
    </source>
</evidence>
<keyword evidence="5" id="KW-0732">Signal</keyword>
<dbReference type="SUPFAM" id="SSF51445">
    <property type="entry name" value="(Trans)glycosidases"/>
    <property type="match status" value="1"/>
</dbReference>
<dbReference type="AlphaFoldDB" id="G9YQQ8"/>
<organism evidence="7 8">
    <name type="scientific">Flavonifractor plautii ATCC 29863</name>
    <dbReference type="NCBI Taxonomy" id="411475"/>
    <lineage>
        <taxon>Bacteria</taxon>
        <taxon>Bacillati</taxon>
        <taxon>Bacillota</taxon>
        <taxon>Clostridia</taxon>
        <taxon>Eubacteriales</taxon>
        <taxon>Oscillospiraceae</taxon>
        <taxon>Flavonifractor</taxon>
    </lineage>
</organism>
<dbReference type="HOGENOM" id="CLU_008392_0_2_9"/>
<feature type="signal peptide" evidence="5">
    <location>
        <begin position="1"/>
        <end position="21"/>
    </location>
</feature>
<dbReference type="PANTHER" id="PTHR30480">
    <property type="entry name" value="BETA-HEXOSAMINIDASE-RELATED"/>
    <property type="match status" value="1"/>
</dbReference>
<comment type="caution">
    <text evidence="7">The sequence shown here is derived from an EMBL/GenBank/DDBJ whole genome shotgun (WGS) entry which is preliminary data.</text>
</comment>
<dbReference type="Gene3D" id="3.20.20.300">
    <property type="entry name" value="Glycoside hydrolase, family 3, N-terminal domain"/>
    <property type="match status" value="1"/>
</dbReference>
<evidence type="ECO:0000256" key="3">
    <source>
        <dbReference type="ARBA" id="ARBA00023295"/>
    </source>
</evidence>
<sequence>MTKRMLLAILLLIVFALPAGCQKQGGEPTQPTAPAPTILPTHTPEPSPTPTPDPVGEALAGMTVEQKAAQLLVAGIEGTEPGEDAVQAVQGYQVGGVILFGRNVESAEQLAALTNGLKELNGDYTPLFLCVDQEGGRVDRMPPEVTDLPSALDFGSIADPEARMDACFTLGQTLAAQCAAFGFNMDFAPSLDIWSNPENTVIGDRAFGTDAATVTGAANETALGILSGGVIPVAKHFPGHGDTAVDSHYGLPVVDKSLEELEELELRPFRQAIDTTCVYGTYGGDTSIPAIMVAHILLSQIDPDNPASLSPEVVTGLLREEMGYEGVVCTDDLTMGAISNTYGMGEAAVLAVEAGCDLLLVCHGADNLAEAHAALVEAVDSGRIPEERLDESVRRILALKGAYGLINAPVEAPDIEALNDRIAALERSIEADTSQ</sequence>
<dbReference type="GO" id="GO:0009254">
    <property type="term" value="P:peptidoglycan turnover"/>
    <property type="evidence" value="ECO:0007669"/>
    <property type="project" value="TreeGrafter"/>
</dbReference>
<dbReference type="NCBIfam" id="NF003740">
    <property type="entry name" value="PRK05337.1"/>
    <property type="match status" value="1"/>
</dbReference>
<feature type="domain" description="Glycoside hydrolase family 3 N-terminal" evidence="6">
    <location>
        <begin position="63"/>
        <end position="398"/>
    </location>
</feature>
<reference evidence="7 8" key="1">
    <citation type="submission" date="2011-08" db="EMBL/GenBank/DDBJ databases">
        <authorList>
            <person name="Weinstock G."/>
            <person name="Sodergren E."/>
            <person name="Clifton S."/>
            <person name="Fulton L."/>
            <person name="Fulton B."/>
            <person name="Courtney L."/>
            <person name="Fronick C."/>
            <person name="Harrison M."/>
            <person name="Strong C."/>
            <person name="Farmer C."/>
            <person name="Delahaunty K."/>
            <person name="Markovic C."/>
            <person name="Hall O."/>
            <person name="Minx P."/>
            <person name="Tomlinson C."/>
            <person name="Mitreva M."/>
            <person name="Hou S."/>
            <person name="Chen J."/>
            <person name="Wollam A."/>
            <person name="Pepin K.H."/>
            <person name="Johnson M."/>
            <person name="Bhonagiri V."/>
            <person name="Zhang X."/>
            <person name="Suruliraj S."/>
            <person name="Warren W."/>
            <person name="Chinwalla A."/>
            <person name="Mardis E.R."/>
            <person name="Wilson R.K."/>
        </authorList>
    </citation>
    <scope>NUCLEOTIDE SEQUENCE [LARGE SCALE GENOMIC DNA]</scope>
    <source>
        <strain evidence="7 8">ATCC 29863</strain>
    </source>
</reference>
<comment type="similarity">
    <text evidence="1">Belongs to the glycosyl hydrolase 3 family.</text>
</comment>
<keyword evidence="2 7" id="KW-0378">Hydrolase</keyword>
<dbReference type="GeneID" id="63974346"/>
<evidence type="ECO:0000313" key="7">
    <source>
        <dbReference type="EMBL" id="EHM50936.1"/>
    </source>
</evidence>
<dbReference type="InterPro" id="IPR017853">
    <property type="entry name" value="GH"/>
</dbReference>
<dbReference type="InterPro" id="IPR001764">
    <property type="entry name" value="Glyco_hydro_3_N"/>
</dbReference>
<feature type="compositionally biased region" description="Pro residues" evidence="4">
    <location>
        <begin position="43"/>
        <end position="53"/>
    </location>
</feature>
<protein>
    <submittedName>
        <fullName evidence="7">Glycosyl hydrolase family 3 protein</fullName>
    </submittedName>
</protein>
<dbReference type="RefSeq" id="WP_007490647.1">
    <property type="nucleotide sequence ID" value="NZ_JH417738.1"/>
</dbReference>
<feature type="region of interest" description="Disordered" evidence="4">
    <location>
        <begin position="23"/>
        <end position="55"/>
    </location>
</feature>
<dbReference type="STRING" id="292800.A4U99_14785"/>
<evidence type="ECO:0000313" key="8">
    <source>
        <dbReference type="Proteomes" id="UP000004459"/>
    </source>
</evidence>
<dbReference type="GO" id="GO:0005975">
    <property type="term" value="P:carbohydrate metabolic process"/>
    <property type="evidence" value="ECO:0007669"/>
    <property type="project" value="InterPro"/>
</dbReference>